<dbReference type="EMBL" id="FZMO01000001">
    <property type="protein sequence ID" value="SNQ45346.1"/>
    <property type="molecule type" value="Genomic_DNA"/>
</dbReference>
<dbReference type="SUPFAM" id="SSF52540">
    <property type="entry name" value="P-loop containing nucleoside triphosphate hydrolases"/>
    <property type="match status" value="1"/>
</dbReference>
<keyword evidence="1" id="KW-0472">Membrane</keyword>
<keyword evidence="1" id="KW-1133">Transmembrane helix</keyword>
<evidence type="ECO:0000313" key="2">
    <source>
        <dbReference type="EMBL" id="SNQ45346.1"/>
    </source>
</evidence>
<proteinExistence type="predicted"/>
<gene>
    <name evidence="2" type="ORF">FRACA_10105</name>
</gene>
<feature type="transmembrane region" description="Helical" evidence="1">
    <location>
        <begin position="28"/>
        <end position="46"/>
    </location>
</feature>
<dbReference type="AlphaFoldDB" id="A0A2I2KI57"/>
<evidence type="ECO:0008006" key="4">
    <source>
        <dbReference type="Google" id="ProtNLM"/>
    </source>
</evidence>
<accession>A0A2I2KI57</accession>
<dbReference type="InterPro" id="IPR027417">
    <property type="entry name" value="P-loop_NTPase"/>
</dbReference>
<sequence length="94" mass="9954">MLGLAGKVLVVDEVHAYDAYMQMLLARLLTWLGALDVPVVLLSATLPGSVARRLVRAYLTGAGHRNIDPAPVTYPGWPPRTCPAVSGLTGSGTR</sequence>
<keyword evidence="1" id="KW-0812">Transmembrane</keyword>
<dbReference type="Proteomes" id="UP000234331">
    <property type="component" value="Unassembled WGS sequence"/>
</dbReference>
<dbReference type="RefSeq" id="WP_207770087.1">
    <property type="nucleotide sequence ID" value="NZ_FZMO01000001.1"/>
</dbReference>
<organism evidence="2 3">
    <name type="scientific">Frankia canadensis</name>
    <dbReference type="NCBI Taxonomy" id="1836972"/>
    <lineage>
        <taxon>Bacteria</taxon>
        <taxon>Bacillati</taxon>
        <taxon>Actinomycetota</taxon>
        <taxon>Actinomycetes</taxon>
        <taxon>Frankiales</taxon>
        <taxon>Frankiaceae</taxon>
        <taxon>Frankia</taxon>
    </lineage>
</organism>
<evidence type="ECO:0000313" key="3">
    <source>
        <dbReference type="Proteomes" id="UP000234331"/>
    </source>
</evidence>
<evidence type="ECO:0000256" key="1">
    <source>
        <dbReference type="SAM" id="Phobius"/>
    </source>
</evidence>
<reference evidence="2 3" key="1">
    <citation type="submission" date="2017-06" db="EMBL/GenBank/DDBJ databases">
        <authorList>
            <person name="Kim H.J."/>
            <person name="Triplett B.A."/>
        </authorList>
    </citation>
    <scope>NUCLEOTIDE SEQUENCE [LARGE SCALE GENOMIC DNA]</scope>
    <source>
        <strain evidence="2">FRACA_ARgP5</strain>
    </source>
</reference>
<protein>
    <recommendedName>
        <fullName evidence="4">Helicase ATP-binding domain-containing protein</fullName>
    </recommendedName>
</protein>
<dbReference type="Gene3D" id="3.40.50.300">
    <property type="entry name" value="P-loop containing nucleotide triphosphate hydrolases"/>
    <property type="match status" value="1"/>
</dbReference>
<keyword evidence="3" id="KW-1185">Reference proteome</keyword>
<name>A0A2I2KI57_9ACTN</name>